<accession>A0A172Y119</accession>
<keyword evidence="2" id="KW-1185">Reference proteome</keyword>
<dbReference type="STRING" id="1685010.A0O34_20815"/>
<evidence type="ECO:0000313" key="2">
    <source>
        <dbReference type="Proteomes" id="UP000077824"/>
    </source>
</evidence>
<organism evidence="1 2">
    <name type="scientific">Chryseobacterium glaciei</name>
    <dbReference type="NCBI Taxonomy" id="1685010"/>
    <lineage>
        <taxon>Bacteria</taxon>
        <taxon>Pseudomonadati</taxon>
        <taxon>Bacteroidota</taxon>
        <taxon>Flavobacteriia</taxon>
        <taxon>Flavobacteriales</taxon>
        <taxon>Weeksellaceae</taxon>
        <taxon>Chryseobacterium group</taxon>
        <taxon>Chryseobacterium</taxon>
    </lineage>
</organism>
<dbReference type="Proteomes" id="UP000077824">
    <property type="component" value="Chromosome"/>
</dbReference>
<protein>
    <recommendedName>
        <fullName evidence="3">DUF1990 domain-containing protein</fullName>
    </recommendedName>
</protein>
<dbReference type="RefSeq" id="WP_066758966.1">
    <property type="nucleotide sequence ID" value="NZ_CP015199.1"/>
</dbReference>
<sequence length="204" mass="23390">MKPKQIPGIPLQKKGGFHDTESIKQYEKPEKTISQYAILKERFLSVNQWKSYCGEGFADFRLHDSLGNYIDRLPKVGDFIRIDIPGPGGFEAKGYDWVEIIEISENYINKNELENLLIICRPSTIPGNKKSNHIAHFYSNEATSSFMISRSENVIKTAVYGRNESPNWNANFLDKIRNFSIAVGGMFGVSKIQWKRLSDQFLDF</sequence>
<dbReference type="EMBL" id="CP015199">
    <property type="protein sequence ID" value="ANF52806.1"/>
    <property type="molecule type" value="Genomic_DNA"/>
</dbReference>
<dbReference type="KEGG" id="chh:A0O34_20815"/>
<dbReference type="AlphaFoldDB" id="A0A172Y119"/>
<reference evidence="1 2" key="1">
    <citation type="submission" date="2016-04" db="EMBL/GenBank/DDBJ databases">
        <title>Complete Genome Sequence of Chryseobacterium sp. IHBB 10212.</title>
        <authorList>
            <person name="Pal M."/>
            <person name="Swarnkar M.K."/>
            <person name="Kaushal K."/>
            <person name="Chhibber S."/>
            <person name="Singh A.K."/>
            <person name="Gulati A."/>
        </authorList>
    </citation>
    <scope>NUCLEOTIDE SEQUENCE [LARGE SCALE GENOMIC DNA]</scope>
    <source>
        <strain evidence="1 2">IHBB 10212</strain>
    </source>
</reference>
<evidence type="ECO:0000313" key="1">
    <source>
        <dbReference type="EMBL" id="ANF52806.1"/>
    </source>
</evidence>
<proteinExistence type="predicted"/>
<name>A0A172Y119_9FLAO</name>
<evidence type="ECO:0008006" key="3">
    <source>
        <dbReference type="Google" id="ProtNLM"/>
    </source>
</evidence>
<gene>
    <name evidence="1" type="ORF">A0O34_20815</name>
</gene>
<dbReference type="OrthoDB" id="947646at2"/>